<keyword evidence="1 2" id="KW-0238">DNA-binding</keyword>
<dbReference type="GO" id="GO:0003677">
    <property type="term" value="F:DNA binding"/>
    <property type="evidence" value="ECO:0007669"/>
    <property type="project" value="UniProtKB-UniRule"/>
</dbReference>
<dbReference type="AlphaFoldDB" id="A0A1E5FYN4"/>
<accession>A0A1E5FYN4</accession>
<dbReference type="OrthoDB" id="66596at2"/>
<evidence type="ECO:0000256" key="1">
    <source>
        <dbReference type="ARBA" id="ARBA00023125"/>
    </source>
</evidence>
<proteinExistence type="predicted"/>
<gene>
    <name evidence="4" type="ORF">BHF68_11300</name>
</gene>
<evidence type="ECO:0000256" key="2">
    <source>
        <dbReference type="PROSITE-ProRule" id="PRU00335"/>
    </source>
</evidence>
<dbReference type="STRING" id="766136.BHF68_11300"/>
<dbReference type="Pfam" id="PF00440">
    <property type="entry name" value="TetR_N"/>
    <property type="match status" value="1"/>
</dbReference>
<dbReference type="PROSITE" id="PS50977">
    <property type="entry name" value="HTH_TETR_2"/>
    <property type="match status" value="1"/>
</dbReference>
<feature type="domain" description="HTH tetR-type" evidence="3">
    <location>
        <begin position="6"/>
        <end position="66"/>
    </location>
</feature>
<evidence type="ECO:0000313" key="5">
    <source>
        <dbReference type="Proteomes" id="UP000094296"/>
    </source>
</evidence>
<name>A0A1E5FYN4_9FIRM</name>
<keyword evidence="5" id="KW-1185">Reference proteome</keyword>
<dbReference type="InterPro" id="IPR001647">
    <property type="entry name" value="HTH_TetR"/>
</dbReference>
<organism evidence="4 5">
    <name type="scientific">Desulfuribacillus alkaliarsenatis</name>
    <dbReference type="NCBI Taxonomy" id="766136"/>
    <lineage>
        <taxon>Bacteria</taxon>
        <taxon>Bacillati</taxon>
        <taxon>Bacillota</taxon>
        <taxon>Desulfuribacillia</taxon>
        <taxon>Desulfuribacillales</taxon>
        <taxon>Desulfuribacillaceae</taxon>
        <taxon>Desulfuribacillus</taxon>
    </lineage>
</organism>
<protein>
    <submittedName>
        <fullName evidence="4">TetR family transcriptional regulator</fullName>
    </submittedName>
</protein>
<dbReference type="InterPro" id="IPR009057">
    <property type="entry name" value="Homeodomain-like_sf"/>
</dbReference>
<comment type="caution">
    <text evidence="4">The sequence shown here is derived from an EMBL/GenBank/DDBJ whole genome shotgun (WGS) entry which is preliminary data.</text>
</comment>
<dbReference type="EMBL" id="MIJE01000035">
    <property type="protein sequence ID" value="OEF95685.1"/>
    <property type="molecule type" value="Genomic_DNA"/>
</dbReference>
<sequence>MPPKTKFAQEEIVEAAFEIAKEEGIESITIRKVASKLGSSIAPIYVNFKTIEELKEAVIQRIFKLSEELLKVRYTDQPFLNVGIASLRFAKDYPMLFRDLMLSNNKYLQNHQPDLSGVFQEMGQDPELEGFTQEQMLEVLFKMRVFTLGLSVMEANGLLPKEFDDQAVIDFLASMGSDVVAAARLKSQNND</sequence>
<dbReference type="Gene3D" id="1.10.357.10">
    <property type="entry name" value="Tetracycline Repressor, domain 2"/>
    <property type="match status" value="1"/>
</dbReference>
<dbReference type="Proteomes" id="UP000094296">
    <property type="component" value="Unassembled WGS sequence"/>
</dbReference>
<evidence type="ECO:0000259" key="3">
    <source>
        <dbReference type="PROSITE" id="PS50977"/>
    </source>
</evidence>
<reference evidence="4 5" key="1">
    <citation type="submission" date="2016-09" db="EMBL/GenBank/DDBJ databases">
        <title>Draft genome sequence for the type strain of Desulfuribacillus alkaliarsenatis AHT28, an obligately anaerobic, sulfidogenic bacterium isolated from Russian soda lake sediments.</title>
        <authorList>
            <person name="Abin C.A."/>
            <person name="Hollibaugh J.T."/>
        </authorList>
    </citation>
    <scope>NUCLEOTIDE SEQUENCE [LARGE SCALE GENOMIC DNA]</scope>
    <source>
        <strain evidence="4 5">AHT28</strain>
    </source>
</reference>
<dbReference type="SUPFAM" id="SSF46689">
    <property type="entry name" value="Homeodomain-like"/>
    <property type="match status" value="1"/>
</dbReference>
<feature type="DNA-binding region" description="H-T-H motif" evidence="2">
    <location>
        <begin position="29"/>
        <end position="48"/>
    </location>
</feature>
<dbReference type="RefSeq" id="WP_069644251.1">
    <property type="nucleotide sequence ID" value="NZ_MIJE01000035.1"/>
</dbReference>
<evidence type="ECO:0000313" key="4">
    <source>
        <dbReference type="EMBL" id="OEF95685.1"/>
    </source>
</evidence>